<accession>A0A420XK74</accession>
<dbReference type="PANTHER" id="PTHR33121:SF79">
    <property type="entry name" value="CYCLIC DI-GMP PHOSPHODIESTERASE PDED-RELATED"/>
    <property type="match status" value="1"/>
</dbReference>
<feature type="transmembrane region" description="Helical" evidence="1">
    <location>
        <begin position="40"/>
        <end position="62"/>
    </location>
</feature>
<dbReference type="Pfam" id="PF00990">
    <property type="entry name" value="GGDEF"/>
    <property type="match status" value="1"/>
</dbReference>
<dbReference type="Pfam" id="PF00563">
    <property type="entry name" value="EAL"/>
    <property type="match status" value="1"/>
</dbReference>
<dbReference type="GO" id="GO:0071111">
    <property type="term" value="F:cyclic-guanylate-specific phosphodiesterase activity"/>
    <property type="evidence" value="ECO:0007669"/>
    <property type="project" value="InterPro"/>
</dbReference>
<dbReference type="InterPro" id="IPR029787">
    <property type="entry name" value="Nucleotide_cyclase"/>
</dbReference>
<reference evidence="4 5" key="1">
    <citation type="submission" date="2018-10" db="EMBL/GenBank/DDBJ databases">
        <title>Genomic Encyclopedia of Archaeal and Bacterial Type Strains, Phase II (KMG-II): from individual species to whole genera.</title>
        <authorList>
            <person name="Goeker M."/>
        </authorList>
    </citation>
    <scope>NUCLEOTIDE SEQUENCE [LARGE SCALE GENOMIC DNA]</scope>
    <source>
        <strain evidence="4 5">RP-AC37</strain>
    </source>
</reference>
<gene>
    <name evidence="4" type="ORF">CLV35_3820</name>
</gene>
<dbReference type="SMART" id="SM00052">
    <property type="entry name" value="EAL"/>
    <property type="match status" value="1"/>
</dbReference>
<dbReference type="AlphaFoldDB" id="A0A420XK74"/>
<dbReference type="CDD" id="cd01949">
    <property type="entry name" value="GGDEF"/>
    <property type="match status" value="1"/>
</dbReference>
<keyword evidence="1" id="KW-0472">Membrane</keyword>
<dbReference type="SUPFAM" id="SSF141868">
    <property type="entry name" value="EAL domain-like"/>
    <property type="match status" value="1"/>
</dbReference>
<organism evidence="4 5">
    <name type="scientific">Motilibacter peucedani</name>
    <dbReference type="NCBI Taxonomy" id="598650"/>
    <lineage>
        <taxon>Bacteria</taxon>
        <taxon>Bacillati</taxon>
        <taxon>Actinomycetota</taxon>
        <taxon>Actinomycetes</taxon>
        <taxon>Motilibacterales</taxon>
        <taxon>Motilibacteraceae</taxon>
        <taxon>Motilibacter</taxon>
    </lineage>
</organism>
<dbReference type="PROSITE" id="PS50883">
    <property type="entry name" value="EAL"/>
    <property type="match status" value="1"/>
</dbReference>
<evidence type="ECO:0000256" key="1">
    <source>
        <dbReference type="SAM" id="Phobius"/>
    </source>
</evidence>
<evidence type="ECO:0000259" key="2">
    <source>
        <dbReference type="PROSITE" id="PS50883"/>
    </source>
</evidence>
<sequence length="608" mass="63858">MRPVPLRGPAALRRALGPERLERLAELLRPTPTNATPLKVSLVTGALFGSGGLVSLIALLFPQPSVTHVGLLQLLAVVAVAAAVGLVAVGRHIPVWAHHLAVCSGSLIITVSVLAAGGGGASLAYASLYVFIAVDTFFFYSWPVATAHTTCAVGAGAGALITTGKASAGQGVMLVGVVLAVATVTGYLANAASAAEFDVLTRLPNRRGFDRLLGDAMTAAERTQSTLLVALIDLDHFRHVNERDGSGAGDRLLRAVAKAWGPLLRPGQVLARFGGDEFALLLPSCPSDRATVIVDELRRALPEGRTASAGLAEWEPGDSASILVNRADVALYEAKRSGRDRTVHQAGDRAAAEELRRALVGGELHVYFQPIVDLGGPVPCVTGAEALVRWIHPERGTVPPLEFIPFAESSGLIREIGRHVLFEACEHAAAWDRSEGRPLKVTVNVSARELDDECYAEQVHEALERSGLPADALVLEITESTLSGPGEQAQRTLEHLRGHGVRIAIDDFGTGYSSLSRLDALPIDILKIDRSFVSPIGPTTRSAPLVAAITAMASALGLAVVAEGVEDEHQALLLASLGCGEGQGYLFGRPVPPAELLAQVEPVAAERL</sequence>
<dbReference type="EMBL" id="RBWV01000017">
    <property type="protein sequence ID" value="RKS67915.1"/>
    <property type="molecule type" value="Genomic_DNA"/>
</dbReference>
<evidence type="ECO:0000313" key="4">
    <source>
        <dbReference type="EMBL" id="RKS67915.1"/>
    </source>
</evidence>
<protein>
    <submittedName>
        <fullName evidence="4">Diguanylate cyclase (GGDEF)-like protein</fullName>
    </submittedName>
</protein>
<feature type="transmembrane region" description="Helical" evidence="1">
    <location>
        <begin position="96"/>
        <end position="116"/>
    </location>
</feature>
<dbReference type="InterPro" id="IPR001633">
    <property type="entry name" value="EAL_dom"/>
</dbReference>
<dbReference type="SUPFAM" id="SSF55073">
    <property type="entry name" value="Nucleotide cyclase"/>
    <property type="match status" value="1"/>
</dbReference>
<dbReference type="InterPro" id="IPR050706">
    <property type="entry name" value="Cyclic-di-GMP_PDE-like"/>
</dbReference>
<dbReference type="PROSITE" id="PS50887">
    <property type="entry name" value="GGDEF"/>
    <property type="match status" value="1"/>
</dbReference>
<evidence type="ECO:0000259" key="3">
    <source>
        <dbReference type="PROSITE" id="PS50887"/>
    </source>
</evidence>
<keyword evidence="1" id="KW-0812">Transmembrane</keyword>
<dbReference type="Gene3D" id="3.20.20.450">
    <property type="entry name" value="EAL domain"/>
    <property type="match status" value="1"/>
</dbReference>
<dbReference type="InterPro" id="IPR000160">
    <property type="entry name" value="GGDEF_dom"/>
</dbReference>
<feature type="domain" description="GGDEF" evidence="3">
    <location>
        <begin position="225"/>
        <end position="347"/>
    </location>
</feature>
<evidence type="ECO:0000313" key="5">
    <source>
        <dbReference type="Proteomes" id="UP000281955"/>
    </source>
</evidence>
<dbReference type="PANTHER" id="PTHR33121">
    <property type="entry name" value="CYCLIC DI-GMP PHOSPHODIESTERASE PDEF"/>
    <property type="match status" value="1"/>
</dbReference>
<dbReference type="SMART" id="SM00267">
    <property type="entry name" value="GGDEF"/>
    <property type="match status" value="1"/>
</dbReference>
<dbReference type="Gene3D" id="3.30.70.270">
    <property type="match status" value="1"/>
</dbReference>
<keyword evidence="5" id="KW-1185">Reference proteome</keyword>
<dbReference type="RefSeq" id="WP_183062080.1">
    <property type="nucleotide sequence ID" value="NZ_RBWV01000017.1"/>
</dbReference>
<dbReference type="Proteomes" id="UP000281955">
    <property type="component" value="Unassembled WGS sequence"/>
</dbReference>
<dbReference type="CDD" id="cd01948">
    <property type="entry name" value="EAL"/>
    <property type="match status" value="1"/>
</dbReference>
<name>A0A420XK74_9ACTN</name>
<dbReference type="InterPro" id="IPR043128">
    <property type="entry name" value="Rev_trsase/Diguanyl_cyclase"/>
</dbReference>
<feature type="transmembrane region" description="Helical" evidence="1">
    <location>
        <begin position="69"/>
        <end position="90"/>
    </location>
</feature>
<proteinExistence type="predicted"/>
<dbReference type="InterPro" id="IPR035919">
    <property type="entry name" value="EAL_sf"/>
</dbReference>
<comment type="caution">
    <text evidence="4">The sequence shown here is derived from an EMBL/GenBank/DDBJ whole genome shotgun (WGS) entry which is preliminary data.</text>
</comment>
<keyword evidence="1" id="KW-1133">Transmembrane helix</keyword>
<dbReference type="InParanoid" id="A0A420XK74"/>
<feature type="domain" description="EAL" evidence="2">
    <location>
        <begin position="348"/>
        <end position="604"/>
    </location>
</feature>
<dbReference type="NCBIfam" id="TIGR00254">
    <property type="entry name" value="GGDEF"/>
    <property type="match status" value="1"/>
</dbReference>